<reference evidence="1" key="1">
    <citation type="journal article" date="2014" name="Int. J. Syst. Evol. Microbiol.">
        <title>Complete genome of a new Firmicutes species belonging to the dominant human colonic microbiota ('Ruminococcus bicirculans') reveals two chromosomes and a selective capacity to utilize plant glucans.</title>
        <authorList>
            <consortium name="NISC Comparative Sequencing Program"/>
            <person name="Wegmann U."/>
            <person name="Louis P."/>
            <person name="Goesmann A."/>
            <person name="Henrissat B."/>
            <person name="Duncan S.H."/>
            <person name="Flint H.J."/>
        </authorList>
    </citation>
    <scope>NUCLEOTIDE SEQUENCE</scope>
    <source>
        <strain evidence="1">NBRC 107710</strain>
    </source>
</reference>
<organism evidence="2 3">
    <name type="scientific">Methylobacterium brachythecii</name>
    <dbReference type="NCBI Taxonomy" id="1176177"/>
    <lineage>
        <taxon>Bacteria</taxon>
        <taxon>Pseudomonadati</taxon>
        <taxon>Pseudomonadota</taxon>
        <taxon>Alphaproteobacteria</taxon>
        <taxon>Hyphomicrobiales</taxon>
        <taxon>Methylobacteriaceae</taxon>
        <taxon>Methylobacterium</taxon>
    </lineage>
</organism>
<evidence type="ECO:0000313" key="1">
    <source>
        <dbReference type="EMBL" id="GLS44371.1"/>
    </source>
</evidence>
<sequence length="175" mass="18288">MSGYSTGLTVSQVSQAAAAAVASSSAILDGSFTVDTLPDPAANLDRYARVTDLFGVKRDLVLASIVNGVAFWQPVRPVYAAKQTITADMTLTALKTPSVLLLDGTIALGATRKLTLSPTLAFPGASFRLKHRTSLGSILGTLQVLNINLGTPISILTGGTFEAVYDMTDGWVQVT</sequence>
<reference evidence="1" key="4">
    <citation type="submission" date="2023-01" db="EMBL/GenBank/DDBJ databases">
        <title>Draft genome sequence of Methylobacterium brachythecii strain NBRC 107710.</title>
        <authorList>
            <person name="Sun Q."/>
            <person name="Mori K."/>
        </authorList>
    </citation>
    <scope>NUCLEOTIDE SEQUENCE</scope>
    <source>
        <strain evidence="1">NBRC 107710</strain>
    </source>
</reference>
<dbReference type="AlphaFoldDB" id="A0A7W6F9G0"/>
<dbReference type="Proteomes" id="UP000517759">
    <property type="component" value="Unassembled WGS sequence"/>
</dbReference>
<gene>
    <name evidence="1" type="ORF">GCM10007884_23590</name>
    <name evidence="2" type="ORF">GGR33_004649</name>
</gene>
<protein>
    <submittedName>
        <fullName evidence="2">Uncharacterized protein</fullName>
    </submittedName>
</protein>
<evidence type="ECO:0000313" key="3">
    <source>
        <dbReference type="Proteomes" id="UP000517759"/>
    </source>
</evidence>
<evidence type="ECO:0000313" key="2">
    <source>
        <dbReference type="EMBL" id="MBB3905121.1"/>
    </source>
</evidence>
<keyword evidence="4" id="KW-1185">Reference proteome</keyword>
<name>A0A7W6F9G0_9HYPH</name>
<proteinExistence type="predicted"/>
<accession>A0A7W6F9G0</accession>
<evidence type="ECO:0000313" key="4">
    <source>
        <dbReference type="Proteomes" id="UP001156881"/>
    </source>
</evidence>
<comment type="caution">
    <text evidence="2">The sequence shown here is derived from an EMBL/GenBank/DDBJ whole genome shotgun (WGS) entry which is preliminary data.</text>
</comment>
<reference evidence="4" key="2">
    <citation type="journal article" date="2019" name="Int. J. Syst. Evol. Microbiol.">
        <title>The Global Catalogue of Microorganisms (GCM) 10K type strain sequencing project: providing services to taxonomists for standard genome sequencing and annotation.</title>
        <authorList>
            <consortium name="The Broad Institute Genomics Platform"/>
            <consortium name="The Broad Institute Genome Sequencing Center for Infectious Disease"/>
            <person name="Wu L."/>
            <person name="Ma J."/>
        </authorList>
    </citation>
    <scope>NUCLEOTIDE SEQUENCE [LARGE SCALE GENOMIC DNA]</scope>
    <source>
        <strain evidence="4">NBRC 107710</strain>
    </source>
</reference>
<dbReference type="EMBL" id="JACIDN010000010">
    <property type="protein sequence ID" value="MBB3905121.1"/>
    <property type="molecule type" value="Genomic_DNA"/>
</dbReference>
<reference evidence="2 3" key="3">
    <citation type="submission" date="2020-08" db="EMBL/GenBank/DDBJ databases">
        <title>Genomic Encyclopedia of Type Strains, Phase IV (KMG-IV): sequencing the most valuable type-strain genomes for metagenomic binning, comparative biology and taxonomic classification.</title>
        <authorList>
            <person name="Goeker M."/>
        </authorList>
    </citation>
    <scope>NUCLEOTIDE SEQUENCE [LARGE SCALE GENOMIC DNA]</scope>
    <source>
        <strain evidence="2 3">DSM 24105</strain>
    </source>
</reference>
<dbReference type="EMBL" id="BSPG01000011">
    <property type="protein sequence ID" value="GLS44371.1"/>
    <property type="molecule type" value="Genomic_DNA"/>
</dbReference>
<dbReference type="Proteomes" id="UP001156881">
    <property type="component" value="Unassembled WGS sequence"/>
</dbReference>
<dbReference type="RefSeq" id="WP_183511237.1">
    <property type="nucleotide sequence ID" value="NZ_BSPG01000011.1"/>
</dbReference>